<gene>
    <name evidence="5" type="ORF">IX53_04750</name>
</gene>
<dbReference type="PROSITE" id="PS50987">
    <property type="entry name" value="HTH_ARSR_2"/>
    <property type="match status" value="1"/>
</dbReference>
<keyword evidence="3" id="KW-0804">Transcription</keyword>
<proteinExistence type="predicted"/>
<keyword evidence="2" id="KW-0238">DNA-binding</keyword>
<dbReference type="PANTHER" id="PTHR33154">
    <property type="entry name" value="TRANSCRIPTIONAL REGULATOR, ARSR FAMILY"/>
    <property type="match status" value="1"/>
</dbReference>
<dbReference type="Pfam" id="PF12840">
    <property type="entry name" value="HTH_20"/>
    <property type="match status" value="1"/>
</dbReference>
<accession>A0A0G2Z6K5</accession>
<dbReference type="STRING" id="1330330.IX53_04750"/>
<dbReference type="InterPro" id="IPR001845">
    <property type="entry name" value="HTH_ArsR_DNA-bd_dom"/>
</dbReference>
<keyword evidence="6" id="KW-1185">Reference proteome</keyword>
<dbReference type="InterPro" id="IPR011991">
    <property type="entry name" value="ArsR-like_HTH"/>
</dbReference>
<dbReference type="AlphaFoldDB" id="A0A0G2Z6K5"/>
<feature type="domain" description="HTH arsR-type" evidence="4">
    <location>
        <begin position="261"/>
        <end position="351"/>
    </location>
</feature>
<dbReference type="Proteomes" id="UP000035159">
    <property type="component" value="Chromosome"/>
</dbReference>
<evidence type="ECO:0000256" key="2">
    <source>
        <dbReference type="ARBA" id="ARBA00023125"/>
    </source>
</evidence>
<dbReference type="SMART" id="SM00418">
    <property type="entry name" value="HTH_ARSR"/>
    <property type="match status" value="1"/>
</dbReference>
<dbReference type="InterPro" id="IPR036390">
    <property type="entry name" value="WH_DNA-bd_sf"/>
</dbReference>
<dbReference type="PATRIC" id="fig|1330330.3.peg.957"/>
<evidence type="ECO:0000256" key="1">
    <source>
        <dbReference type="ARBA" id="ARBA00023015"/>
    </source>
</evidence>
<evidence type="ECO:0000313" key="6">
    <source>
        <dbReference type="Proteomes" id="UP000035159"/>
    </source>
</evidence>
<dbReference type="RefSeq" id="WP_047754369.1">
    <property type="nucleotide sequence ID" value="NZ_CAJUHA010000008.1"/>
</dbReference>
<dbReference type="InterPro" id="IPR051081">
    <property type="entry name" value="HTH_MetalResp_TranReg"/>
</dbReference>
<organism evidence="5 6">
    <name type="scientific">Kosmotoga pacifica</name>
    <dbReference type="NCBI Taxonomy" id="1330330"/>
    <lineage>
        <taxon>Bacteria</taxon>
        <taxon>Thermotogati</taxon>
        <taxon>Thermotogota</taxon>
        <taxon>Thermotogae</taxon>
        <taxon>Kosmotogales</taxon>
        <taxon>Kosmotogaceae</taxon>
        <taxon>Kosmotoga</taxon>
    </lineage>
</organism>
<evidence type="ECO:0000256" key="3">
    <source>
        <dbReference type="ARBA" id="ARBA00023163"/>
    </source>
</evidence>
<dbReference type="GO" id="GO:0003677">
    <property type="term" value="F:DNA binding"/>
    <property type="evidence" value="ECO:0007669"/>
    <property type="project" value="UniProtKB-KW"/>
</dbReference>
<dbReference type="KEGG" id="kpf:IX53_04750"/>
<protein>
    <submittedName>
        <fullName evidence="5">ArsR family transcriptional regulator</fullName>
    </submittedName>
</protein>
<dbReference type="GO" id="GO:0003700">
    <property type="term" value="F:DNA-binding transcription factor activity"/>
    <property type="evidence" value="ECO:0007669"/>
    <property type="project" value="InterPro"/>
</dbReference>
<evidence type="ECO:0000313" key="5">
    <source>
        <dbReference type="EMBL" id="AKI97235.1"/>
    </source>
</evidence>
<dbReference type="InterPro" id="IPR036388">
    <property type="entry name" value="WH-like_DNA-bd_sf"/>
</dbReference>
<dbReference type="CDD" id="cd00090">
    <property type="entry name" value="HTH_ARSR"/>
    <property type="match status" value="1"/>
</dbReference>
<name>A0A0G2Z6K5_9BACT</name>
<dbReference type="EMBL" id="CP011232">
    <property type="protein sequence ID" value="AKI97235.1"/>
    <property type="molecule type" value="Genomic_DNA"/>
</dbReference>
<dbReference type="PANTHER" id="PTHR33154:SF38">
    <property type="entry name" value="HTH ARSR-TYPE DOMAIN-CONTAINING PROTEIN"/>
    <property type="match status" value="1"/>
</dbReference>
<sequence>MEIVAGYFEIYDLMMAIYFAFHSEPVRKSLKSLGVDFNPSPELLAFRDAVMKELDWSTRIYTAFMNEFGVISPILFPVKHKMVDGTAVKIEESIELSPELMEKIRDRFITVLAVRRLNMESRELKKLLANSPFTVTEKIDEIEGISADSKWFANQLLLFPAKAMEFLASNTRKILKIYEKTGLREKNLRTLKNFFASTSSELIKNSIVNYLDYYDLLPDSSRPLYVTLQNSVPRSNSGLMSYPTFHLLIMGVEEITKDFINKIPQEYRLSNLLKAIGDSTRFEILRYLSRNPATQKDLADFTGLNKSTISYHINLLFKASLIDIDVFNNIISLRMETIKKLTKTLNEAFEL</sequence>
<dbReference type="OrthoDB" id="41173at2"/>
<dbReference type="SUPFAM" id="SSF46785">
    <property type="entry name" value="Winged helix' DNA-binding domain"/>
    <property type="match status" value="1"/>
</dbReference>
<evidence type="ECO:0000259" key="4">
    <source>
        <dbReference type="PROSITE" id="PS50987"/>
    </source>
</evidence>
<reference evidence="5 6" key="1">
    <citation type="submission" date="2015-04" db="EMBL/GenBank/DDBJ databases">
        <title>Complete Genome Sequence of Kosmotoga pacifica SLHLJ1.</title>
        <authorList>
            <person name="Jiang L.J."/>
            <person name="Shao Z.Z."/>
            <person name="Jebbar M."/>
        </authorList>
    </citation>
    <scope>NUCLEOTIDE SEQUENCE [LARGE SCALE GENOMIC DNA]</scope>
    <source>
        <strain evidence="5 6">SLHLJ1</strain>
    </source>
</reference>
<dbReference type="Gene3D" id="1.10.10.10">
    <property type="entry name" value="Winged helix-like DNA-binding domain superfamily/Winged helix DNA-binding domain"/>
    <property type="match status" value="1"/>
</dbReference>
<keyword evidence="1" id="KW-0805">Transcription regulation</keyword>